<sequence>MLWQTLSLHFKPISSFSKLPMAFFDSWNFGRSIMHSTHSSLTWRVVSDASGVGELARVGIQHITLTTAADIEEEEEEHIFDEEEKENHDEKELGNADSDSILGITSNRNQATY</sequence>
<dbReference type="EMBL" id="JAYMYR010000003">
    <property type="protein sequence ID" value="KAK7374944.1"/>
    <property type="molecule type" value="Genomic_DNA"/>
</dbReference>
<comment type="caution">
    <text evidence="2">The sequence shown here is derived from an EMBL/GenBank/DDBJ whole genome shotgun (WGS) entry which is preliminary data.</text>
</comment>
<dbReference type="AlphaFoldDB" id="A0AAN9RKJ1"/>
<accession>A0AAN9RKJ1</accession>
<organism evidence="2 3">
    <name type="scientific">Phaseolus coccineus</name>
    <name type="common">Scarlet runner bean</name>
    <name type="synonym">Phaseolus multiflorus</name>
    <dbReference type="NCBI Taxonomy" id="3886"/>
    <lineage>
        <taxon>Eukaryota</taxon>
        <taxon>Viridiplantae</taxon>
        <taxon>Streptophyta</taxon>
        <taxon>Embryophyta</taxon>
        <taxon>Tracheophyta</taxon>
        <taxon>Spermatophyta</taxon>
        <taxon>Magnoliopsida</taxon>
        <taxon>eudicotyledons</taxon>
        <taxon>Gunneridae</taxon>
        <taxon>Pentapetalae</taxon>
        <taxon>rosids</taxon>
        <taxon>fabids</taxon>
        <taxon>Fabales</taxon>
        <taxon>Fabaceae</taxon>
        <taxon>Papilionoideae</taxon>
        <taxon>50 kb inversion clade</taxon>
        <taxon>NPAAA clade</taxon>
        <taxon>indigoferoid/millettioid clade</taxon>
        <taxon>Phaseoleae</taxon>
        <taxon>Phaseolus</taxon>
    </lineage>
</organism>
<evidence type="ECO:0000313" key="3">
    <source>
        <dbReference type="Proteomes" id="UP001374584"/>
    </source>
</evidence>
<feature type="compositionally biased region" description="Polar residues" evidence="1">
    <location>
        <begin position="103"/>
        <end position="113"/>
    </location>
</feature>
<reference evidence="2 3" key="1">
    <citation type="submission" date="2024-01" db="EMBL/GenBank/DDBJ databases">
        <title>The genomes of 5 underutilized Papilionoideae crops provide insights into root nodulation and disease resistanc.</title>
        <authorList>
            <person name="Jiang F."/>
        </authorList>
    </citation>
    <scope>NUCLEOTIDE SEQUENCE [LARGE SCALE GENOMIC DNA]</scope>
    <source>
        <strain evidence="2">JINMINGXINNONG_FW02</strain>
        <tissue evidence="2">Leaves</tissue>
    </source>
</reference>
<feature type="region of interest" description="Disordered" evidence="1">
    <location>
        <begin position="71"/>
        <end position="113"/>
    </location>
</feature>
<feature type="compositionally biased region" description="Acidic residues" evidence="1">
    <location>
        <begin position="71"/>
        <end position="84"/>
    </location>
</feature>
<dbReference type="Proteomes" id="UP001374584">
    <property type="component" value="Unassembled WGS sequence"/>
</dbReference>
<name>A0AAN9RKJ1_PHACN</name>
<feature type="compositionally biased region" description="Basic and acidic residues" evidence="1">
    <location>
        <begin position="85"/>
        <end position="94"/>
    </location>
</feature>
<protein>
    <submittedName>
        <fullName evidence="2">Uncharacterized protein</fullName>
    </submittedName>
</protein>
<proteinExistence type="predicted"/>
<evidence type="ECO:0000256" key="1">
    <source>
        <dbReference type="SAM" id="MobiDB-lite"/>
    </source>
</evidence>
<gene>
    <name evidence="2" type="ORF">VNO80_08387</name>
</gene>
<evidence type="ECO:0000313" key="2">
    <source>
        <dbReference type="EMBL" id="KAK7374944.1"/>
    </source>
</evidence>
<keyword evidence="3" id="KW-1185">Reference proteome</keyword>